<reference evidence="2 3" key="1">
    <citation type="submission" date="2014-09" db="EMBL/GenBank/DDBJ databases">
        <authorList>
            <person name="Chan K.-G."/>
        </authorList>
    </citation>
    <scope>NUCLEOTIDE SEQUENCE [LARGE SCALE GENOMIC DNA]</scope>
    <source>
        <strain evidence="2 3">ND07</strain>
    </source>
</reference>
<dbReference type="PANTHER" id="PTHR43433">
    <property type="entry name" value="HYDROLASE, ALPHA/BETA FOLD FAMILY PROTEIN"/>
    <property type="match status" value="1"/>
</dbReference>
<dbReference type="KEGG" id="psw:LK03_16120"/>
<organism evidence="2 3">
    <name type="scientific">Pseudomonas cremoricolorata</name>
    <dbReference type="NCBI Taxonomy" id="157783"/>
    <lineage>
        <taxon>Bacteria</taxon>
        <taxon>Pseudomonadati</taxon>
        <taxon>Pseudomonadota</taxon>
        <taxon>Gammaproteobacteria</taxon>
        <taxon>Pseudomonadales</taxon>
        <taxon>Pseudomonadaceae</taxon>
        <taxon>Pseudomonas</taxon>
    </lineage>
</organism>
<evidence type="ECO:0000313" key="3">
    <source>
        <dbReference type="Proteomes" id="UP000029493"/>
    </source>
</evidence>
<sequence>MTRFNHHDGNSLQIGDARIYYEQQGNPHGPTVLLLHGGMGTLDSFTALTPHLSQQYRLISVDSRGHGKSTLGSAALTYQRLQHDVEALIDHLHLRRVSVIGHSDGGIVGLRLAAARAVQVDKLVTLGAHWTLHADDPVRGMYAGITAERWRQMFTAEVERYEATNPQPGFDRLMEAVKAMWLDESDTGYPGETVRDITAELLVVRGDDDHLVSRSNAVELADRVPGARLLNLPYADHSVHETQAPWLLPVLDRFLQSA</sequence>
<evidence type="ECO:0000313" key="2">
    <source>
        <dbReference type="EMBL" id="AIR90705.1"/>
    </source>
</evidence>
<dbReference type="EMBL" id="CP009455">
    <property type="protein sequence ID" value="AIR90705.1"/>
    <property type="molecule type" value="Genomic_DNA"/>
</dbReference>
<evidence type="ECO:0000259" key="1">
    <source>
        <dbReference type="Pfam" id="PF00561"/>
    </source>
</evidence>
<protein>
    <recommendedName>
        <fullName evidence="1">AB hydrolase-1 domain-containing protein</fullName>
    </recommendedName>
</protein>
<dbReference type="Pfam" id="PF00561">
    <property type="entry name" value="Abhydrolase_1"/>
    <property type="match status" value="1"/>
</dbReference>
<dbReference type="STRING" id="157783.LK03_16120"/>
<dbReference type="InterPro" id="IPR050471">
    <property type="entry name" value="AB_hydrolase"/>
</dbReference>
<dbReference type="eggNOG" id="COG2267">
    <property type="taxonomic scope" value="Bacteria"/>
</dbReference>
<keyword evidence="3" id="KW-1185">Reference proteome</keyword>
<dbReference type="SUPFAM" id="SSF53474">
    <property type="entry name" value="alpha/beta-Hydrolases"/>
    <property type="match status" value="1"/>
</dbReference>
<gene>
    <name evidence="2" type="ORF">LK03_16120</name>
</gene>
<dbReference type="InterPro" id="IPR029058">
    <property type="entry name" value="AB_hydrolase_fold"/>
</dbReference>
<feature type="domain" description="AB hydrolase-1" evidence="1">
    <location>
        <begin position="30"/>
        <end position="134"/>
    </location>
</feature>
<dbReference type="InterPro" id="IPR000073">
    <property type="entry name" value="AB_hydrolase_1"/>
</dbReference>
<dbReference type="Gene3D" id="3.40.50.1820">
    <property type="entry name" value="alpha/beta hydrolase"/>
    <property type="match status" value="1"/>
</dbReference>
<name>A0A089WN66_9PSED</name>
<accession>A0A089WN66</accession>
<dbReference type="Proteomes" id="UP000029493">
    <property type="component" value="Chromosome"/>
</dbReference>
<dbReference type="OrthoDB" id="9793083at2"/>
<dbReference type="RefSeq" id="WP_038413335.1">
    <property type="nucleotide sequence ID" value="NZ_CP009455.1"/>
</dbReference>
<dbReference type="AlphaFoldDB" id="A0A089WN66"/>
<dbReference type="PANTHER" id="PTHR43433:SF1">
    <property type="entry name" value="BLL5160 PROTEIN"/>
    <property type="match status" value="1"/>
</dbReference>
<proteinExistence type="predicted"/>